<dbReference type="Pfam" id="PF12698">
    <property type="entry name" value="ABC2_membrane_3"/>
    <property type="match status" value="1"/>
</dbReference>
<evidence type="ECO:0000256" key="3">
    <source>
        <dbReference type="ARBA" id="ARBA00022989"/>
    </source>
</evidence>
<dbReference type="PANTHER" id="PTHR43471">
    <property type="entry name" value="ABC TRANSPORTER PERMEASE"/>
    <property type="match status" value="1"/>
</dbReference>
<evidence type="ECO:0000313" key="8">
    <source>
        <dbReference type="Proteomes" id="UP000245412"/>
    </source>
</evidence>
<evidence type="ECO:0000313" key="7">
    <source>
        <dbReference type="EMBL" id="PWJ77254.1"/>
    </source>
</evidence>
<feature type="transmembrane region" description="Helical" evidence="5">
    <location>
        <begin position="286"/>
        <end position="305"/>
    </location>
</feature>
<organism evidence="7 8">
    <name type="scientific">Murimonas intestini</name>
    <dbReference type="NCBI Taxonomy" id="1337051"/>
    <lineage>
        <taxon>Bacteria</taxon>
        <taxon>Bacillati</taxon>
        <taxon>Bacillota</taxon>
        <taxon>Clostridia</taxon>
        <taxon>Lachnospirales</taxon>
        <taxon>Lachnospiraceae</taxon>
        <taxon>Murimonas</taxon>
    </lineage>
</organism>
<feature type="transmembrane region" description="Helical" evidence="5">
    <location>
        <begin position="187"/>
        <end position="209"/>
    </location>
</feature>
<accession>A0AB73T7A9</accession>
<protein>
    <submittedName>
        <fullName evidence="7">ABC-2 type transport system permease protein</fullName>
    </submittedName>
</protein>
<feature type="transmembrane region" description="Helical" evidence="5">
    <location>
        <begin position="326"/>
        <end position="344"/>
    </location>
</feature>
<dbReference type="AlphaFoldDB" id="A0AB73T7A9"/>
<evidence type="ECO:0000256" key="5">
    <source>
        <dbReference type="SAM" id="Phobius"/>
    </source>
</evidence>
<keyword evidence="3 5" id="KW-1133">Transmembrane helix</keyword>
<evidence type="ECO:0000256" key="2">
    <source>
        <dbReference type="ARBA" id="ARBA00022692"/>
    </source>
</evidence>
<evidence type="ECO:0000259" key="6">
    <source>
        <dbReference type="Pfam" id="PF12698"/>
    </source>
</evidence>
<name>A0AB73T7A9_9FIRM</name>
<dbReference type="PANTHER" id="PTHR43471:SF3">
    <property type="entry name" value="ABC TRANSPORTER PERMEASE PROTEIN NATB"/>
    <property type="match status" value="1"/>
</dbReference>
<gene>
    <name evidence="7" type="ORF">C7383_10395</name>
</gene>
<reference evidence="7 8" key="1">
    <citation type="submission" date="2018-05" db="EMBL/GenBank/DDBJ databases">
        <authorList>
            <person name="Goeker M."/>
            <person name="Huntemann M."/>
            <person name="Clum A."/>
            <person name="Pillay M."/>
            <person name="Palaniappan K."/>
            <person name="Varghese N."/>
            <person name="Mikhailova N."/>
            <person name="Stamatis D."/>
            <person name="Reddy T."/>
            <person name="Daum C."/>
            <person name="Shapiro N."/>
            <person name="Ivanova N."/>
            <person name="Kyrpides N."/>
            <person name="Woyke T."/>
        </authorList>
    </citation>
    <scope>NUCLEOTIDE SEQUENCE [LARGE SCALE GENOMIC DNA]</scope>
    <source>
        <strain evidence="7 8">DSM 26524</strain>
    </source>
</reference>
<comment type="subcellular location">
    <subcellularLocation>
        <location evidence="1">Membrane</location>
        <topology evidence="1">Multi-pass membrane protein</topology>
    </subcellularLocation>
</comment>
<dbReference type="GO" id="GO:0016020">
    <property type="term" value="C:membrane"/>
    <property type="evidence" value="ECO:0007669"/>
    <property type="project" value="UniProtKB-SubCell"/>
</dbReference>
<dbReference type="GO" id="GO:0140359">
    <property type="term" value="F:ABC-type transporter activity"/>
    <property type="evidence" value="ECO:0007669"/>
    <property type="project" value="InterPro"/>
</dbReference>
<dbReference type="EMBL" id="QGGY01000003">
    <property type="protein sequence ID" value="PWJ77254.1"/>
    <property type="molecule type" value="Genomic_DNA"/>
</dbReference>
<keyword evidence="2 5" id="KW-0812">Transmembrane</keyword>
<keyword evidence="4 5" id="KW-0472">Membrane</keyword>
<feature type="transmembrane region" description="Helical" evidence="5">
    <location>
        <begin position="20"/>
        <end position="42"/>
    </location>
</feature>
<dbReference type="InterPro" id="IPR013525">
    <property type="entry name" value="ABC2_TM"/>
</dbReference>
<proteinExistence type="predicted"/>
<dbReference type="Proteomes" id="UP000245412">
    <property type="component" value="Unassembled WGS sequence"/>
</dbReference>
<feature type="domain" description="ABC-2 type transporter transmembrane" evidence="6">
    <location>
        <begin position="19"/>
        <end position="399"/>
    </location>
</feature>
<evidence type="ECO:0000256" key="4">
    <source>
        <dbReference type="ARBA" id="ARBA00023136"/>
    </source>
</evidence>
<evidence type="ECO:0000256" key="1">
    <source>
        <dbReference type="ARBA" id="ARBA00004141"/>
    </source>
</evidence>
<comment type="caution">
    <text evidence="7">The sequence shown here is derived from an EMBL/GenBank/DDBJ whole genome shotgun (WGS) entry which is preliminary data.</text>
</comment>
<dbReference type="RefSeq" id="WP_109625367.1">
    <property type="nucleotide sequence ID" value="NZ_CABJAT010000007.1"/>
</dbReference>
<sequence>MKQIMTICKFTFLDGLRKKAFIITTAVMLILVVGFCGVTALIGSGSGSDETAQEDTASQPSASEYSSKCYFADDTGKFADSTAALQSAFPTTEFIAATAQEADGYKESVANDGNISIIHIIEQDGKPFIQIITKDFMSGISTSDAADVLTKSYVSDILSDAGMDAATIGLIQEELPYSVETMGDMNLSGFAIGVLLTMLIFFAVYYYGYGVAMSIATEKTSRVMETLIVSAKPSSILIGKCLGMGLLGLLQFGGLIAVSAVSYITLVPGDFTIMGMPLSFSAFTPATAVLILLYFILGYILYAVMNSVCGATVSKIEDINSAMMPVVLISLASFYLGYMTSITASGSSSMLQKLAIYLPFSSPFAVPFKLLNGDIPASDLAISIGLMIVFIIVITAVSIRIYSASVLHYGKKLKLKDAYNSKI</sequence>
<keyword evidence="8" id="KW-1185">Reference proteome</keyword>
<feature type="transmembrane region" description="Helical" evidence="5">
    <location>
        <begin position="380"/>
        <end position="402"/>
    </location>
</feature>
<feature type="transmembrane region" description="Helical" evidence="5">
    <location>
        <begin position="242"/>
        <end position="266"/>
    </location>
</feature>